<proteinExistence type="predicted"/>
<evidence type="ECO:0000313" key="1">
    <source>
        <dbReference type="EMBL" id="PSN74467.1"/>
    </source>
</evidence>
<gene>
    <name evidence="1" type="ORF">BS50DRAFT_615354</name>
</gene>
<organism evidence="1 2">
    <name type="scientific">Corynespora cassiicola Philippines</name>
    <dbReference type="NCBI Taxonomy" id="1448308"/>
    <lineage>
        <taxon>Eukaryota</taxon>
        <taxon>Fungi</taxon>
        <taxon>Dikarya</taxon>
        <taxon>Ascomycota</taxon>
        <taxon>Pezizomycotina</taxon>
        <taxon>Dothideomycetes</taxon>
        <taxon>Pleosporomycetidae</taxon>
        <taxon>Pleosporales</taxon>
        <taxon>Corynesporascaceae</taxon>
        <taxon>Corynespora</taxon>
    </lineage>
</organism>
<sequence>MPRLRNAHNGLWHAECASRATASNKASGFQSTAPYTCDLIIATVLQGTGTEIDLHSSTIELGPFSPIAQMLDDSMLQHYRMKQRRYLRWRSEQEKRKGSCYFPPCLRTLRSEWFAKRYAIYGIRKHWNVNPSPKGSIHDFDHDATDEPDGATSKIWRWLNYSDENEEEPRGRSRTRDET</sequence>
<keyword evidence="2" id="KW-1185">Reference proteome</keyword>
<name>A0A2T2P9Z1_CORCC</name>
<protein>
    <submittedName>
        <fullName evidence="1">Uncharacterized protein</fullName>
    </submittedName>
</protein>
<dbReference type="EMBL" id="KZ678128">
    <property type="protein sequence ID" value="PSN74467.1"/>
    <property type="molecule type" value="Genomic_DNA"/>
</dbReference>
<evidence type="ECO:0000313" key="2">
    <source>
        <dbReference type="Proteomes" id="UP000240883"/>
    </source>
</evidence>
<dbReference type="AlphaFoldDB" id="A0A2T2P9Z1"/>
<dbReference type="OrthoDB" id="10609879at2759"/>
<reference evidence="1 2" key="1">
    <citation type="journal article" date="2018" name="Front. Microbiol.">
        <title>Genome-Wide Analysis of Corynespora cassiicola Leaf Fall Disease Putative Effectors.</title>
        <authorList>
            <person name="Lopez D."/>
            <person name="Ribeiro S."/>
            <person name="Label P."/>
            <person name="Fumanal B."/>
            <person name="Venisse J.S."/>
            <person name="Kohler A."/>
            <person name="de Oliveira R.R."/>
            <person name="Labutti K."/>
            <person name="Lipzen A."/>
            <person name="Lail K."/>
            <person name="Bauer D."/>
            <person name="Ohm R.A."/>
            <person name="Barry K.W."/>
            <person name="Spatafora J."/>
            <person name="Grigoriev I.V."/>
            <person name="Martin F.M."/>
            <person name="Pujade-Renaud V."/>
        </authorList>
    </citation>
    <scope>NUCLEOTIDE SEQUENCE [LARGE SCALE GENOMIC DNA]</scope>
    <source>
        <strain evidence="1 2">Philippines</strain>
    </source>
</reference>
<accession>A0A2T2P9Z1</accession>
<dbReference type="Proteomes" id="UP000240883">
    <property type="component" value="Unassembled WGS sequence"/>
</dbReference>